<evidence type="ECO:0000313" key="1">
    <source>
        <dbReference type="EMBL" id="MCV7388155.1"/>
    </source>
</evidence>
<protein>
    <submittedName>
        <fullName evidence="1">Uncharacterized protein</fullName>
    </submittedName>
</protein>
<dbReference type="AlphaFoldDB" id="A0AAW5T1Y5"/>
<comment type="caution">
    <text evidence="1">The sequence shown here is derived from an EMBL/GenBank/DDBJ whole genome shotgun (WGS) entry which is preliminary data.</text>
</comment>
<reference evidence="1" key="2">
    <citation type="journal article" date="2022" name="BMC Genomics">
        <title>Comparative genome analysis of mycobacteria focusing on tRNA and non-coding RNA.</title>
        <authorList>
            <person name="Behra P.R.K."/>
            <person name="Pettersson B.M.F."/>
            <person name="Ramesh M."/>
            <person name="Das S."/>
            <person name="Dasgupta S."/>
            <person name="Kirsebom L.A."/>
        </authorList>
    </citation>
    <scope>NUCLEOTIDE SEQUENCE</scope>
    <source>
        <strain evidence="1">DSM 44242</strain>
    </source>
</reference>
<name>A0AAW5T1Y5_9MYCO</name>
<dbReference type="RefSeq" id="WP_051577074.1">
    <property type="nucleotide sequence ID" value="NZ_JACKVC010000010.1"/>
</dbReference>
<gene>
    <name evidence="1" type="ORF">H5P34_08860</name>
</gene>
<proteinExistence type="predicted"/>
<organism evidence="1 2">
    <name type="scientific">Mycolicibacterium porcinum</name>
    <dbReference type="NCBI Taxonomy" id="39693"/>
    <lineage>
        <taxon>Bacteria</taxon>
        <taxon>Bacillati</taxon>
        <taxon>Actinomycetota</taxon>
        <taxon>Actinomycetes</taxon>
        <taxon>Mycobacteriales</taxon>
        <taxon>Mycobacteriaceae</taxon>
        <taxon>Mycolicibacterium</taxon>
    </lineage>
</organism>
<dbReference type="EMBL" id="JACKVC010000010">
    <property type="protein sequence ID" value="MCV7388155.1"/>
    <property type="molecule type" value="Genomic_DNA"/>
</dbReference>
<reference evidence="1" key="1">
    <citation type="submission" date="2020-07" db="EMBL/GenBank/DDBJ databases">
        <authorList>
            <person name="Pettersson B.M.F."/>
            <person name="Behra P.R.K."/>
            <person name="Ramesh M."/>
            <person name="Das S."/>
            <person name="Dasgupta S."/>
            <person name="Kirsebom L.A."/>
        </authorList>
    </citation>
    <scope>NUCLEOTIDE SEQUENCE</scope>
    <source>
        <strain evidence="1">DSM 44242</strain>
    </source>
</reference>
<dbReference type="Proteomes" id="UP001141659">
    <property type="component" value="Unassembled WGS sequence"/>
</dbReference>
<accession>A0AAW5T1Y5</accession>
<evidence type="ECO:0000313" key="2">
    <source>
        <dbReference type="Proteomes" id="UP001141659"/>
    </source>
</evidence>
<sequence>MTGDDVERIDQLPQSDWTDQDLLTKDEARERLVEEISRARARLDEITTGTGDPAEIALLERRLHAMESIQNEYNDYLDGK</sequence>